<dbReference type="RefSeq" id="WP_072838978.1">
    <property type="nucleotide sequence ID" value="NZ_FQVF01000005.1"/>
</dbReference>
<gene>
    <name evidence="2" type="ORF">SAMN02745753_01384</name>
</gene>
<proteinExistence type="predicted"/>
<dbReference type="EMBL" id="FQVF01000005">
    <property type="protein sequence ID" value="SHF11954.1"/>
    <property type="molecule type" value="Genomic_DNA"/>
</dbReference>
<dbReference type="PANTHER" id="PTHR36842">
    <property type="entry name" value="PROTEIN TOLB HOMOLOG"/>
    <property type="match status" value="1"/>
</dbReference>
<protein>
    <submittedName>
        <fullName evidence="2">Oligogalacturonide lyase</fullName>
    </submittedName>
</protein>
<dbReference type="Gene3D" id="2.130.10.10">
    <property type="entry name" value="YVTN repeat-like/Quinoprotein amine dehydrogenase"/>
    <property type="match status" value="1"/>
</dbReference>
<organism evidence="2 3">
    <name type="scientific">Marinomonas polaris DSM 16579</name>
    <dbReference type="NCBI Taxonomy" id="1122206"/>
    <lineage>
        <taxon>Bacteria</taxon>
        <taxon>Pseudomonadati</taxon>
        <taxon>Pseudomonadota</taxon>
        <taxon>Gammaproteobacteria</taxon>
        <taxon>Oceanospirillales</taxon>
        <taxon>Oceanospirillaceae</taxon>
        <taxon>Marinomonas</taxon>
    </lineage>
</organism>
<dbReference type="InterPro" id="IPR027946">
    <property type="entry name" value="Ogl_dom"/>
</dbReference>
<keyword evidence="3" id="KW-1185">Reference proteome</keyword>
<dbReference type="Proteomes" id="UP000184517">
    <property type="component" value="Unassembled WGS sequence"/>
</dbReference>
<evidence type="ECO:0000259" key="1">
    <source>
        <dbReference type="Pfam" id="PF14583"/>
    </source>
</evidence>
<dbReference type="STRING" id="1122206.SAMN02745753_01384"/>
<keyword evidence="2" id="KW-0456">Lyase</keyword>
<dbReference type="InterPro" id="IPR015943">
    <property type="entry name" value="WD40/YVTN_repeat-like_dom_sf"/>
</dbReference>
<dbReference type="SUPFAM" id="SSF82171">
    <property type="entry name" value="DPP6 N-terminal domain-like"/>
    <property type="match status" value="1"/>
</dbReference>
<evidence type="ECO:0000313" key="3">
    <source>
        <dbReference type="Proteomes" id="UP000184517"/>
    </source>
</evidence>
<dbReference type="PANTHER" id="PTHR36842:SF1">
    <property type="entry name" value="PROTEIN TOLB"/>
    <property type="match status" value="1"/>
</dbReference>
<sequence>MSLGTTTSLAFKRTTDEKTGSIVTQLTPDSSVCNRNYFYQKCFTEDGNKLLISANFDTERNYHLLDLHNETAIQLTEGKGDNVFGGFLTTQDDALIFVKNNKQLIRVDLKNQEHSVLYEVAKGWVGYGTWVPNSACTKVVAIEIKDTDYMELDSWQKFAQFYHQKPRCRLISIDLKTGQRTTIFEENIWLGHPLYRPNDDNTIAFCHEGPHDLVETRMWMIDEKGDNMRKVYEQSEEESCTHEFFVPDGSKMMFVSYRPNTNKRQLCSVDAQTLAFKVEAEMPACSHLMSNYDGSLVVGDGSGTPVDVADNTGHGIENDPNLYLINLSDASIRPITEHNTSWKVLNGDRQINHPHPSFTPDDKSVLYSSDVNGTPAIYLATL</sequence>
<feature type="domain" description="Oligogalacturonate lyase" evidence="1">
    <location>
        <begin position="1"/>
        <end position="382"/>
    </location>
</feature>
<dbReference type="GO" id="GO:0045490">
    <property type="term" value="P:pectin catabolic process"/>
    <property type="evidence" value="ECO:0007669"/>
    <property type="project" value="InterPro"/>
</dbReference>
<accession>A0A1M4Z1L2</accession>
<dbReference type="GO" id="GO:0047487">
    <property type="term" value="F:oligogalacturonide lyase activity"/>
    <property type="evidence" value="ECO:0007669"/>
    <property type="project" value="InterPro"/>
</dbReference>
<dbReference type="Pfam" id="PF14583">
    <property type="entry name" value="Pectate_lyase22"/>
    <property type="match status" value="1"/>
</dbReference>
<evidence type="ECO:0000313" key="2">
    <source>
        <dbReference type="EMBL" id="SHF11954.1"/>
    </source>
</evidence>
<dbReference type="OrthoDB" id="8432779at2"/>
<name>A0A1M4Z1L2_9GAMM</name>
<dbReference type="AlphaFoldDB" id="A0A1M4Z1L2"/>
<reference evidence="3" key="1">
    <citation type="submission" date="2016-11" db="EMBL/GenBank/DDBJ databases">
        <authorList>
            <person name="Varghese N."/>
            <person name="Submissions S."/>
        </authorList>
    </citation>
    <scope>NUCLEOTIDE SEQUENCE [LARGE SCALE GENOMIC DNA]</scope>
    <source>
        <strain evidence="3">DSM 16579</strain>
    </source>
</reference>